<dbReference type="EMBL" id="BEXD01000027">
    <property type="protein sequence ID" value="GBB83511.1"/>
    <property type="molecule type" value="Genomic_DNA"/>
</dbReference>
<keyword evidence="3" id="KW-1185">Reference proteome</keyword>
<protein>
    <recommendedName>
        <fullName evidence="4">AAA+ ATPase domain-containing protein</fullName>
    </recommendedName>
</protein>
<keyword evidence="1" id="KW-1133">Transmembrane helix</keyword>
<reference evidence="2 3" key="1">
    <citation type="submission" date="2017-11" db="EMBL/GenBank/DDBJ databases">
        <title>The genome of Rhizophagus clarus HR1 reveals common genetic basis of auxotrophy among arbuscular mycorrhizal fungi.</title>
        <authorList>
            <person name="Kobayashi Y."/>
        </authorList>
    </citation>
    <scope>NUCLEOTIDE SEQUENCE [LARGE SCALE GENOMIC DNA]</scope>
    <source>
        <strain evidence="2 3">HR1</strain>
    </source>
</reference>
<dbReference type="PANTHER" id="PTHR36168:SF1">
    <property type="entry name" value="ORC1-LIKE AAA ATPASE DOMAIN-CONTAINING PROTEIN"/>
    <property type="match status" value="1"/>
</dbReference>
<dbReference type="Proteomes" id="UP000247702">
    <property type="component" value="Unassembled WGS sequence"/>
</dbReference>
<sequence length="654" mass="76155">MTRNLYNYITRLTRVICKILHVIFIFQFANNPTTRQILSNKIFKCSVNFGYCCKIFLFASNQLGMAYYFCRSVLPTHLVIRQVMFSQPQKFAIRNSNPVLFQSSLSRSYTNSTVPPLSPQDHSSSSPYLNKFVKATAKWLSTVIIGKLVVAGVISLLLVDFLHAGYRNRRNKYLLNKTVEKGTQPDIMISEDKFVPRTEVIERLKKILQPNKDQSSYYVVCGEHGTGKTMLTRIASREVGQGVIYVEIPSDPKDKNIELFGKAFGESINFEFEEHISFIGQLKKKILGYNVKIIEHSKWRRALEAFKSAGAVYRAKHNKLPVIVYDNISEIMSVDPEVLDALQNDAKMNADHKRYIAVFVSSEDSVPRRMQSRSAWSRAEEPIEIGDLTRDESLDYLINKRGIKTVKEGIIDTTEAERIYELVGGRITELNSVANKLLDKGKNLENIKKKYFIKIEDKLRTAKLLKGDEYHETGKRVIKALLDSKELNRITYEEFFKNREEANKILAFNIFTYHPEKNTVTFQSKLVECYILENANIFLKLLNKKHDQNFENEVTRKKYNQSFENKVREGCQTKSITRVLKMRLLNEKHDQTFENKMKSMIRLLELRLSDEKYDQTFKNKVEEDEKHNWIFEVKSFWMKNMSRLFKLRVTGWKG</sequence>
<keyword evidence="1" id="KW-0812">Transmembrane</keyword>
<dbReference type="SUPFAM" id="SSF52540">
    <property type="entry name" value="P-loop containing nucleoside triphosphate hydrolases"/>
    <property type="match status" value="1"/>
</dbReference>
<organism evidence="2 3">
    <name type="scientific">Rhizophagus clarus</name>
    <dbReference type="NCBI Taxonomy" id="94130"/>
    <lineage>
        <taxon>Eukaryota</taxon>
        <taxon>Fungi</taxon>
        <taxon>Fungi incertae sedis</taxon>
        <taxon>Mucoromycota</taxon>
        <taxon>Glomeromycotina</taxon>
        <taxon>Glomeromycetes</taxon>
        <taxon>Glomerales</taxon>
        <taxon>Glomeraceae</taxon>
        <taxon>Rhizophagus</taxon>
    </lineage>
</organism>
<accession>A0A2Z6QFG4</accession>
<keyword evidence="1" id="KW-0472">Membrane</keyword>
<evidence type="ECO:0000313" key="3">
    <source>
        <dbReference type="Proteomes" id="UP000247702"/>
    </source>
</evidence>
<evidence type="ECO:0008006" key="4">
    <source>
        <dbReference type="Google" id="ProtNLM"/>
    </source>
</evidence>
<evidence type="ECO:0000256" key="1">
    <source>
        <dbReference type="SAM" id="Phobius"/>
    </source>
</evidence>
<feature type="transmembrane region" description="Helical" evidence="1">
    <location>
        <begin position="139"/>
        <end position="162"/>
    </location>
</feature>
<evidence type="ECO:0000313" key="2">
    <source>
        <dbReference type="EMBL" id="GBB83511.1"/>
    </source>
</evidence>
<gene>
    <name evidence="2" type="ORF">RclHR1_10210006</name>
</gene>
<dbReference type="AlphaFoldDB" id="A0A2Z6QFG4"/>
<dbReference type="InterPro" id="IPR027417">
    <property type="entry name" value="P-loop_NTPase"/>
</dbReference>
<proteinExistence type="predicted"/>
<dbReference type="Gene3D" id="3.40.50.300">
    <property type="entry name" value="P-loop containing nucleotide triphosphate hydrolases"/>
    <property type="match status" value="1"/>
</dbReference>
<name>A0A2Z6QFG4_9GLOM</name>
<dbReference type="PANTHER" id="PTHR36168">
    <property type="entry name" value="CHROMOSOME 1, WHOLE GENOME SHOTGUN SEQUENCE"/>
    <property type="match status" value="1"/>
</dbReference>
<comment type="caution">
    <text evidence="2">The sequence shown here is derived from an EMBL/GenBank/DDBJ whole genome shotgun (WGS) entry which is preliminary data.</text>
</comment>